<evidence type="ECO:0000313" key="12">
    <source>
        <dbReference type="EMBL" id="PIU46370.1"/>
    </source>
</evidence>
<dbReference type="PROSITE" id="PS00517">
    <property type="entry name" value="RNASE_3_1"/>
    <property type="match status" value="1"/>
</dbReference>
<dbReference type="GO" id="GO:0003725">
    <property type="term" value="F:double-stranded RNA binding"/>
    <property type="evidence" value="ECO:0007669"/>
    <property type="project" value="TreeGrafter"/>
</dbReference>
<dbReference type="PROSITE" id="PS50137">
    <property type="entry name" value="DS_RBD"/>
    <property type="match status" value="1"/>
</dbReference>
<name>A0A2M6Z1T8_9BACT</name>
<dbReference type="GO" id="GO:0006397">
    <property type="term" value="P:mRNA processing"/>
    <property type="evidence" value="ECO:0007669"/>
    <property type="project" value="UniProtKB-UniRule"/>
</dbReference>
<keyword evidence="3 9" id="KW-0698">rRNA processing</keyword>
<dbReference type="HAMAP" id="MF_00104">
    <property type="entry name" value="RNase_III"/>
    <property type="match status" value="1"/>
</dbReference>
<keyword evidence="7 9" id="KW-0378">Hydrolase</keyword>
<evidence type="ECO:0000256" key="3">
    <source>
        <dbReference type="ARBA" id="ARBA00022552"/>
    </source>
</evidence>
<dbReference type="InterPro" id="IPR011907">
    <property type="entry name" value="RNase_III"/>
</dbReference>
<comment type="catalytic activity">
    <reaction evidence="1 9">
        <text>Endonucleolytic cleavage to 5'-phosphomonoester.</text>
        <dbReference type="EC" id="3.1.26.3"/>
    </reaction>
</comment>
<dbReference type="PANTHER" id="PTHR11207:SF0">
    <property type="entry name" value="RIBONUCLEASE 3"/>
    <property type="match status" value="1"/>
</dbReference>
<evidence type="ECO:0000256" key="5">
    <source>
        <dbReference type="ARBA" id="ARBA00022722"/>
    </source>
</evidence>
<sequence length="228" mass="25875">MKDFSQLEKKLGLKFKNKDLLIQAFVHRSYINENPKFYLEHNERLEFLGDSVLELAVAKYLFLNYKSPEGELTNFRAALVRAETLAKIGRELGFNDFILLSKGESEDVGRARTLILANTFEAFLGAIFLDQGFKKCEDFIKKHLIKELSQIIEKGSFKDSKSLFQEKAQEIFKITPVYKALSEKGPDHAKIFAVGVFLAKELIAKGQGFSKQEAELMAAKNALKAKGW</sequence>
<organism evidence="12 13">
    <name type="scientific">bacterium (Candidatus Gribaldobacteria) CG07_land_8_20_14_0_80_33_18</name>
    <dbReference type="NCBI Taxonomy" id="2014272"/>
    <lineage>
        <taxon>Bacteria</taxon>
        <taxon>Candidatus Gribaldobacteria</taxon>
    </lineage>
</organism>
<feature type="domain" description="RNase III" evidence="11">
    <location>
        <begin position="4"/>
        <end position="132"/>
    </location>
</feature>
<keyword evidence="6 9" id="KW-0255">Endonuclease</keyword>
<gene>
    <name evidence="9 12" type="primary">rnc</name>
    <name evidence="12" type="ORF">COS93_02690</name>
</gene>
<feature type="binding site" evidence="9">
    <location>
        <position position="118"/>
    </location>
    <ligand>
        <name>Mg(2+)</name>
        <dbReference type="ChEBI" id="CHEBI:18420"/>
    </ligand>
</feature>
<dbReference type="AlphaFoldDB" id="A0A2M6Z1T8"/>
<dbReference type="PROSITE" id="PS50142">
    <property type="entry name" value="RNASE_3_2"/>
    <property type="match status" value="1"/>
</dbReference>
<reference evidence="13" key="1">
    <citation type="submission" date="2017-09" db="EMBL/GenBank/DDBJ databases">
        <title>Depth-based differentiation of microbial function through sediment-hosted aquifers and enrichment of novel symbionts in the deep terrestrial subsurface.</title>
        <authorList>
            <person name="Probst A.J."/>
            <person name="Ladd B."/>
            <person name="Jarett J.K."/>
            <person name="Geller-Mcgrath D.E."/>
            <person name="Sieber C.M.K."/>
            <person name="Emerson J.B."/>
            <person name="Anantharaman K."/>
            <person name="Thomas B.C."/>
            <person name="Malmstrom R."/>
            <person name="Stieglmeier M."/>
            <person name="Klingl A."/>
            <person name="Woyke T."/>
            <person name="Ryan C.M."/>
            <person name="Banfield J.F."/>
        </authorList>
    </citation>
    <scope>NUCLEOTIDE SEQUENCE [LARGE SCALE GENOMIC DNA]</scope>
</reference>
<keyword evidence="9" id="KW-0963">Cytoplasm</keyword>
<evidence type="ECO:0000259" key="10">
    <source>
        <dbReference type="PROSITE" id="PS50137"/>
    </source>
</evidence>
<protein>
    <recommendedName>
        <fullName evidence="9">Ribonuclease 3</fullName>
        <ecNumber evidence="9">3.1.26.3</ecNumber>
    </recommendedName>
    <alternativeName>
        <fullName evidence="9">Ribonuclease III</fullName>
        <shortName evidence="9">RNase III</shortName>
    </alternativeName>
</protein>
<evidence type="ECO:0000313" key="13">
    <source>
        <dbReference type="Proteomes" id="UP000228777"/>
    </source>
</evidence>
<dbReference type="GO" id="GO:0010468">
    <property type="term" value="P:regulation of gene expression"/>
    <property type="evidence" value="ECO:0007669"/>
    <property type="project" value="TreeGrafter"/>
</dbReference>
<dbReference type="FunFam" id="1.10.1520.10:FF:000001">
    <property type="entry name" value="Ribonuclease 3"/>
    <property type="match status" value="1"/>
</dbReference>
<evidence type="ECO:0000256" key="4">
    <source>
        <dbReference type="ARBA" id="ARBA00022664"/>
    </source>
</evidence>
<comment type="subunit">
    <text evidence="9">Homodimer.</text>
</comment>
<dbReference type="Gene3D" id="1.10.1520.10">
    <property type="entry name" value="Ribonuclease III domain"/>
    <property type="match status" value="1"/>
</dbReference>
<keyword evidence="9" id="KW-0819">tRNA processing</keyword>
<evidence type="ECO:0000256" key="8">
    <source>
        <dbReference type="ARBA" id="ARBA00022884"/>
    </source>
</evidence>
<evidence type="ECO:0000256" key="1">
    <source>
        <dbReference type="ARBA" id="ARBA00000109"/>
    </source>
</evidence>
<evidence type="ECO:0000256" key="7">
    <source>
        <dbReference type="ARBA" id="ARBA00022801"/>
    </source>
</evidence>
<feature type="binding site" evidence="9">
    <location>
        <position position="121"/>
    </location>
    <ligand>
        <name>Mg(2+)</name>
        <dbReference type="ChEBI" id="CHEBI:18420"/>
    </ligand>
</feature>
<feature type="binding site" evidence="9">
    <location>
        <position position="46"/>
    </location>
    <ligand>
        <name>Mg(2+)</name>
        <dbReference type="ChEBI" id="CHEBI:18420"/>
    </ligand>
</feature>
<dbReference type="SMART" id="SM00535">
    <property type="entry name" value="RIBOc"/>
    <property type="match status" value="1"/>
</dbReference>
<dbReference type="Proteomes" id="UP000228777">
    <property type="component" value="Unassembled WGS sequence"/>
</dbReference>
<dbReference type="CDD" id="cd00593">
    <property type="entry name" value="RIBOc"/>
    <property type="match status" value="1"/>
</dbReference>
<dbReference type="GO" id="GO:0008033">
    <property type="term" value="P:tRNA processing"/>
    <property type="evidence" value="ECO:0007669"/>
    <property type="project" value="UniProtKB-KW"/>
</dbReference>
<keyword evidence="9" id="KW-0699">rRNA-binding</keyword>
<dbReference type="GO" id="GO:0046872">
    <property type="term" value="F:metal ion binding"/>
    <property type="evidence" value="ECO:0007669"/>
    <property type="project" value="UniProtKB-KW"/>
</dbReference>
<keyword evidence="9" id="KW-0479">Metal-binding</keyword>
<dbReference type="GO" id="GO:0006364">
    <property type="term" value="P:rRNA processing"/>
    <property type="evidence" value="ECO:0007669"/>
    <property type="project" value="UniProtKB-UniRule"/>
</dbReference>
<accession>A0A2M6Z1T8</accession>
<feature type="active site" evidence="9">
    <location>
        <position position="121"/>
    </location>
</feature>
<dbReference type="Pfam" id="PF00035">
    <property type="entry name" value="dsrm"/>
    <property type="match status" value="1"/>
</dbReference>
<keyword evidence="4 9" id="KW-0507">mRNA processing</keyword>
<dbReference type="PANTHER" id="PTHR11207">
    <property type="entry name" value="RIBONUCLEASE III"/>
    <property type="match status" value="1"/>
</dbReference>
<dbReference type="SUPFAM" id="SSF54768">
    <property type="entry name" value="dsRNA-binding domain-like"/>
    <property type="match status" value="1"/>
</dbReference>
<keyword evidence="5 9" id="KW-0540">Nuclease</keyword>
<dbReference type="EC" id="3.1.26.3" evidence="9"/>
<feature type="domain" description="DRBM" evidence="10">
    <location>
        <begin position="159"/>
        <end position="224"/>
    </location>
</feature>
<dbReference type="InterPro" id="IPR036389">
    <property type="entry name" value="RNase_III_sf"/>
</dbReference>
<dbReference type="GO" id="GO:0005737">
    <property type="term" value="C:cytoplasm"/>
    <property type="evidence" value="ECO:0007669"/>
    <property type="project" value="UniProtKB-SubCell"/>
</dbReference>
<proteinExistence type="inferred from homology"/>
<dbReference type="GO" id="GO:0019843">
    <property type="term" value="F:rRNA binding"/>
    <property type="evidence" value="ECO:0007669"/>
    <property type="project" value="UniProtKB-KW"/>
</dbReference>
<comment type="similarity">
    <text evidence="2">Belongs to the ribonuclease III family.</text>
</comment>
<dbReference type="SUPFAM" id="SSF69065">
    <property type="entry name" value="RNase III domain-like"/>
    <property type="match status" value="1"/>
</dbReference>
<evidence type="ECO:0000256" key="9">
    <source>
        <dbReference type="HAMAP-Rule" id="MF_00104"/>
    </source>
</evidence>
<keyword evidence="8 9" id="KW-0694">RNA-binding</keyword>
<dbReference type="Gene3D" id="3.30.160.20">
    <property type="match status" value="1"/>
</dbReference>
<comment type="function">
    <text evidence="9">Digests double-stranded RNA. Involved in the processing of primary rRNA transcript to yield the immediate precursors to the large and small rRNAs (23S and 16S). Processes some mRNAs, and tRNAs when they are encoded in the rRNA operon. Processes pre-crRNA and tracrRNA of type II CRISPR loci if present in the organism.</text>
</comment>
<evidence type="ECO:0000256" key="6">
    <source>
        <dbReference type="ARBA" id="ARBA00022759"/>
    </source>
</evidence>
<comment type="subcellular location">
    <subcellularLocation>
        <location evidence="9">Cytoplasm</location>
    </subcellularLocation>
</comment>
<dbReference type="CDD" id="cd10845">
    <property type="entry name" value="DSRM_RNAse_III_family"/>
    <property type="match status" value="1"/>
</dbReference>
<comment type="cofactor">
    <cofactor evidence="9">
        <name>Mg(2+)</name>
        <dbReference type="ChEBI" id="CHEBI:18420"/>
    </cofactor>
</comment>
<feature type="active site" evidence="9">
    <location>
        <position position="50"/>
    </location>
</feature>
<dbReference type="NCBIfam" id="TIGR02191">
    <property type="entry name" value="RNaseIII"/>
    <property type="match status" value="1"/>
</dbReference>
<comment type="caution">
    <text evidence="12">The sequence shown here is derived from an EMBL/GenBank/DDBJ whole genome shotgun (WGS) entry which is preliminary data.</text>
</comment>
<dbReference type="GO" id="GO:0004525">
    <property type="term" value="F:ribonuclease III activity"/>
    <property type="evidence" value="ECO:0007669"/>
    <property type="project" value="UniProtKB-UniRule"/>
</dbReference>
<dbReference type="EMBL" id="PEWP01000055">
    <property type="protein sequence ID" value="PIU46370.1"/>
    <property type="molecule type" value="Genomic_DNA"/>
</dbReference>
<dbReference type="SMART" id="SM00358">
    <property type="entry name" value="DSRM"/>
    <property type="match status" value="1"/>
</dbReference>
<keyword evidence="9" id="KW-0460">Magnesium</keyword>
<dbReference type="InterPro" id="IPR000999">
    <property type="entry name" value="RNase_III_dom"/>
</dbReference>
<evidence type="ECO:0000259" key="11">
    <source>
        <dbReference type="PROSITE" id="PS50142"/>
    </source>
</evidence>
<dbReference type="InterPro" id="IPR014720">
    <property type="entry name" value="dsRBD_dom"/>
</dbReference>
<evidence type="ECO:0000256" key="2">
    <source>
        <dbReference type="ARBA" id="ARBA00010183"/>
    </source>
</evidence>
<dbReference type="Pfam" id="PF14622">
    <property type="entry name" value="Ribonucleas_3_3"/>
    <property type="match status" value="1"/>
</dbReference>